<sequence>MIAELRTFVLVARLGSFAAAARQIGLTQAAIGAQIRRLEQELGYEVFDRSGWSVTLSGKGGAILPEVEGILSSFNGLRHFSPREPSRRTLRVGAISTTQTSILAPAVAALSAEMPSLMVRLVPGISMVLLDRLDAGDLDAALIVRPPLGPMPHMTWHPLVTQDYVMVLPERMPGDDWRQVLMEQPFIRYDSRSFGGRTLDRFLRAQHLAPRSVIETEEVHTILQMVASNMGCTIIPRVLAIGLLPNIRTLPLGEHRISREVGLMTVGPHQDAAIAALIGHLAAAARKSVSPSPREGGRTL</sequence>
<keyword evidence="7" id="KW-1185">Reference proteome</keyword>
<dbReference type="PRINTS" id="PR00039">
    <property type="entry name" value="HTHLYSR"/>
</dbReference>
<dbReference type="AlphaFoldDB" id="A0A7W4JSS2"/>
<dbReference type="InterPro" id="IPR000847">
    <property type="entry name" value="LysR_HTH_N"/>
</dbReference>
<dbReference type="SUPFAM" id="SSF46785">
    <property type="entry name" value="Winged helix' DNA-binding domain"/>
    <property type="match status" value="1"/>
</dbReference>
<dbReference type="EMBL" id="JABEQF010000006">
    <property type="protein sequence ID" value="MBB2190281.1"/>
    <property type="molecule type" value="Genomic_DNA"/>
</dbReference>
<reference evidence="6 7" key="1">
    <citation type="submission" date="2020-04" db="EMBL/GenBank/DDBJ databases">
        <title>Description of novel Gluconacetobacter.</title>
        <authorList>
            <person name="Sombolestani A."/>
        </authorList>
    </citation>
    <scope>NUCLEOTIDE SEQUENCE [LARGE SCALE GENOMIC DNA]</scope>
    <source>
        <strain evidence="6 7">LMG 21311</strain>
    </source>
</reference>
<dbReference type="Gene3D" id="3.40.190.10">
    <property type="entry name" value="Periplasmic binding protein-like II"/>
    <property type="match status" value="2"/>
</dbReference>
<comment type="similarity">
    <text evidence="1">Belongs to the LysR transcriptional regulatory family.</text>
</comment>
<dbReference type="CDD" id="cd08427">
    <property type="entry name" value="PBP2_LTTR_like_2"/>
    <property type="match status" value="1"/>
</dbReference>
<comment type="caution">
    <text evidence="6">The sequence shown here is derived from an EMBL/GenBank/DDBJ whole genome shotgun (WGS) entry which is preliminary data.</text>
</comment>
<keyword evidence="4" id="KW-0804">Transcription</keyword>
<keyword evidence="3" id="KW-0238">DNA-binding</keyword>
<proteinExistence type="inferred from homology"/>
<name>A0A7W4JSS2_9PROT</name>
<dbReference type="InterPro" id="IPR005119">
    <property type="entry name" value="LysR_subst-bd"/>
</dbReference>
<evidence type="ECO:0000256" key="4">
    <source>
        <dbReference type="ARBA" id="ARBA00023163"/>
    </source>
</evidence>
<dbReference type="PROSITE" id="PS50931">
    <property type="entry name" value="HTH_LYSR"/>
    <property type="match status" value="1"/>
</dbReference>
<evidence type="ECO:0000256" key="2">
    <source>
        <dbReference type="ARBA" id="ARBA00023015"/>
    </source>
</evidence>
<dbReference type="Pfam" id="PF03466">
    <property type="entry name" value="LysR_substrate"/>
    <property type="match status" value="1"/>
</dbReference>
<accession>A0A7W4JSS2</accession>
<dbReference type="InterPro" id="IPR036388">
    <property type="entry name" value="WH-like_DNA-bd_sf"/>
</dbReference>
<evidence type="ECO:0000259" key="5">
    <source>
        <dbReference type="PROSITE" id="PS50931"/>
    </source>
</evidence>
<protein>
    <submittedName>
        <fullName evidence="6">LysR family transcriptional regulator</fullName>
    </submittedName>
</protein>
<dbReference type="Proteomes" id="UP000555756">
    <property type="component" value="Unassembled WGS sequence"/>
</dbReference>
<keyword evidence="2" id="KW-0805">Transcription regulation</keyword>
<evidence type="ECO:0000313" key="7">
    <source>
        <dbReference type="Proteomes" id="UP000555756"/>
    </source>
</evidence>
<feature type="domain" description="HTH lysR-type" evidence="5">
    <location>
        <begin position="1"/>
        <end position="57"/>
    </location>
</feature>
<dbReference type="PANTHER" id="PTHR30346:SF28">
    <property type="entry name" value="HTH-TYPE TRANSCRIPTIONAL REGULATOR CYNR"/>
    <property type="match status" value="1"/>
</dbReference>
<dbReference type="Gene3D" id="1.10.10.10">
    <property type="entry name" value="Winged helix-like DNA-binding domain superfamily/Winged helix DNA-binding domain"/>
    <property type="match status" value="1"/>
</dbReference>
<dbReference type="InterPro" id="IPR036390">
    <property type="entry name" value="WH_DNA-bd_sf"/>
</dbReference>
<dbReference type="GO" id="GO:0032993">
    <property type="term" value="C:protein-DNA complex"/>
    <property type="evidence" value="ECO:0007669"/>
    <property type="project" value="TreeGrafter"/>
</dbReference>
<dbReference type="RefSeq" id="WP_183119424.1">
    <property type="nucleotide sequence ID" value="NZ_JABEQF010000006.1"/>
</dbReference>
<dbReference type="SUPFAM" id="SSF53850">
    <property type="entry name" value="Periplasmic binding protein-like II"/>
    <property type="match status" value="1"/>
</dbReference>
<gene>
    <name evidence="6" type="ORF">HLH34_09935</name>
</gene>
<evidence type="ECO:0000256" key="3">
    <source>
        <dbReference type="ARBA" id="ARBA00023125"/>
    </source>
</evidence>
<evidence type="ECO:0000256" key="1">
    <source>
        <dbReference type="ARBA" id="ARBA00009437"/>
    </source>
</evidence>
<dbReference type="PANTHER" id="PTHR30346">
    <property type="entry name" value="TRANSCRIPTIONAL DUAL REGULATOR HCAR-RELATED"/>
    <property type="match status" value="1"/>
</dbReference>
<dbReference type="GO" id="GO:0003700">
    <property type="term" value="F:DNA-binding transcription factor activity"/>
    <property type="evidence" value="ECO:0007669"/>
    <property type="project" value="InterPro"/>
</dbReference>
<organism evidence="6 7">
    <name type="scientific">Gluconacetobacter azotocaptans</name>
    <dbReference type="NCBI Taxonomy" id="142834"/>
    <lineage>
        <taxon>Bacteria</taxon>
        <taxon>Pseudomonadati</taxon>
        <taxon>Pseudomonadota</taxon>
        <taxon>Alphaproteobacteria</taxon>
        <taxon>Acetobacterales</taxon>
        <taxon>Acetobacteraceae</taxon>
        <taxon>Gluconacetobacter</taxon>
    </lineage>
</organism>
<evidence type="ECO:0000313" key="6">
    <source>
        <dbReference type="EMBL" id="MBB2190281.1"/>
    </source>
</evidence>
<dbReference type="Pfam" id="PF00126">
    <property type="entry name" value="HTH_1"/>
    <property type="match status" value="1"/>
</dbReference>
<dbReference type="GO" id="GO:0003677">
    <property type="term" value="F:DNA binding"/>
    <property type="evidence" value="ECO:0007669"/>
    <property type="project" value="UniProtKB-KW"/>
</dbReference>